<evidence type="ECO:0000256" key="1">
    <source>
        <dbReference type="SAM" id="Phobius"/>
    </source>
</evidence>
<sequence>MADNNSPTQRFLALWSEVSKSNTWASIAYFLFWDIFWASFCCAWVLGTGIASVTTLAFPPLGYCICILTVMSWRSLARIEIISVSFCTNPSTFISNTIPEISRRASLYPITKISPTNQDYPGCIPFGLEFCYNRYTLDCFYYFAIIKLFTLIAFIICFPVFICISFPPFTLFGFPASCRWCRLFGKVSVNSSRYYLVPGWDHQPGRE</sequence>
<comment type="caution">
    <text evidence="2">The sequence shown here is derived from an EMBL/GenBank/DDBJ whole genome shotgun (WGS) entry which is preliminary data.</text>
</comment>
<evidence type="ECO:0000313" key="3">
    <source>
        <dbReference type="Proteomes" id="UP000265703"/>
    </source>
</evidence>
<feature type="transmembrane region" description="Helical" evidence="1">
    <location>
        <begin position="27"/>
        <end position="47"/>
    </location>
</feature>
<evidence type="ECO:0000313" key="2">
    <source>
        <dbReference type="EMBL" id="RIA98044.1"/>
    </source>
</evidence>
<keyword evidence="1" id="KW-0472">Membrane</keyword>
<gene>
    <name evidence="2" type="ORF">C1645_813264</name>
</gene>
<dbReference type="Proteomes" id="UP000265703">
    <property type="component" value="Unassembled WGS sequence"/>
</dbReference>
<dbReference type="AlphaFoldDB" id="A0A397TT31"/>
<keyword evidence="1" id="KW-0812">Transmembrane</keyword>
<reference evidence="2 3" key="1">
    <citation type="submission" date="2018-06" db="EMBL/GenBank/DDBJ databases">
        <title>Comparative genomics reveals the genomic features of Rhizophagus irregularis, R. cerebriforme, R. diaphanum and Gigaspora rosea, and their symbiotic lifestyle signature.</title>
        <authorList>
            <person name="Morin E."/>
            <person name="San Clemente H."/>
            <person name="Chen E.C.H."/>
            <person name="De La Providencia I."/>
            <person name="Hainaut M."/>
            <person name="Kuo A."/>
            <person name="Kohler A."/>
            <person name="Murat C."/>
            <person name="Tang N."/>
            <person name="Roy S."/>
            <person name="Loubradou J."/>
            <person name="Henrissat B."/>
            <person name="Grigoriev I.V."/>
            <person name="Corradi N."/>
            <person name="Roux C."/>
            <person name="Martin F.M."/>
        </authorList>
    </citation>
    <scope>NUCLEOTIDE SEQUENCE [LARGE SCALE GENOMIC DNA]</scope>
    <source>
        <strain evidence="2 3">DAOM 227022</strain>
    </source>
</reference>
<feature type="transmembrane region" description="Helical" evidence="1">
    <location>
        <begin position="140"/>
        <end position="162"/>
    </location>
</feature>
<organism evidence="2 3">
    <name type="scientific">Glomus cerebriforme</name>
    <dbReference type="NCBI Taxonomy" id="658196"/>
    <lineage>
        <taxon>Eukaryota</taxon>
        <taxon>Fungi</taxon>
        <taxon>Fungi incertae sedis</taxon>
        <taxon>Mucoromycota</taxon>
        <taxon>Glomeromycotina</taxon>
        <taxon>Glomeromycetes</taxon>
        <taxon>Glomerales</taxon>
        <taxon>Glomeraceae</taxon>
        <taxon>Glomus</taxon>
    </lineage>
</organism>
<name>A0A397TT31_9GLOM</name>
<feature type="transmembrane region" description="Helical" evidence="1">
    <location>
        <begin position="53"/>
        <end position="73"/>
    </location>
</feature>
<dbReference type="EMBL" id="QKYT01000021">
    <property type="protein sequence ID" value="RIA98044.1"/>
    <property type="molecule type" value="Genomic_DNA"/>
</dbReference>
<dbReference type="OrthoDB" id="2372055at2759"/>
<keyword evidence="1" id="KW-1133">Transmembrane helix</keyword>
<keyword evidence="3" id="KW-1185">Reference proteome</keyword>
<protein>
    <submittedName>
        <fullName evidence="2">Uncharacterized protein</fullName>
    </submittedName>
</protein>
<accession>A0A397TT31</accession>
<proteinExistence type="predicted"/>